<reference evidence="1 2" key="1">
    <citation type="submission" date="2024-08" db="EMBL/GenBank/DDBJ databases">
        <title>Tateyamaria sp. nov., isolated from marine algae.</title>
        <authorList>
            <person name="Choi B.J."/>
            <person name="Kim J.M."/>
            <person name="Lee J.K."/>
            <person name="Choi D.G."/>
            <person name="Bayburt H."/>
            <person name="Baek J.H."/>
            <person name="Han D.M."/>
            <person name="Jeon C.O."/>
        </authorList>
    </citation>
    <scope>NUCLEOTIDE SEQUENCE [LARGE SCALE GENOMIC DNA]</scope>
    <source>
        <strain evidence="1 2">KMU-156</strain>
    </source>
</reference>
<dbReference type="InterPro" id="IPR007709">
    <property type="entry name" value="N-FG_amidohydro"/>
</dbReference>
<gene>
    <name evidence="1" type="ORF">ACERZ8_00855</name>
</gene>
<dbReference type="PIRSF" id="PIRSF029730">
    <property type="entry name" value="UCP029730"/>
    <property type="match status" value="1"/>
</dbReference>
<dbReference type="Pfam" id="PF05013">
    <property type="entry name" value="FGase"/>
    <property type="match status" value="1"/>
</dbReference>
<evidence type="ECO:0000313" key="1">
    <source>
        <dbReference type="EMBL" id="MFL4468488.1"/>
    </source>
</evidence>
<dbReference type="EMBL" id="JBHDIY010000002">
    <property type="protein sequence ID" value="MFL4468488.1"/>
    <property type="molecule type" value="Genomic_DNA"/>
</dbReference>
<dbReference type="Gene3D" id="3.40.630.40">
    <property type="entry name" value="Zn-dependent exopeptidases"/>
    <property type="match status" value="1"/>
</dbReference>
<keyword evidence="2" id="KW-1185">Reference proteome</keyword>
<sequence length="267" mass="29259">MSRSDVISHATSGLTATANLLGAGDPDPVEVCHAQAASPLLLLCEHAGQAVPRALHGLGLPDGAIDQHIGWDIGAEALARAVANRLRCPLIIQRYSRLVMDCNRPPGSKGSVPEISDGVRVPGNERLSAEDRALRKRAIFDPMNDAITEAFDAHPRRAAFAIHSYTRHFQGHDRPWDAGFLARRDIATARALMESISSNAPDMKLALNEPYQIDDASDWFIPRHAETRGVRHTLIEVRNDHLRDDAGITRWADLLSNAIRSVLENSQ</sequence>
<dbReference type="RefSeq" id="WP_407590238.1">
    <property type="nucleotide sequence ID" value="NZ_JBHDIY010000002.1"/>
</dbReference>
<dbReference type="Proteomes" id="UP001627408">
    <property type="component" value="Unassembled WGS sequence"/>
</dbReference>
<dbReference type="InterPro" id="IPR011227">
    <property type="entry name" value="UCP029730"/>
</dbReference>
<accession>A0ABW8UMZ0</accession>
<comment type="caution">
    <text evidence="1">The sequence shown here is derived from an EMBL/GenBank/DDBJ whole genome shotgun (WGS) entry which is preliminary data.</text>
</comment>
<proteinExistence type="predicted"/>
<protein>
    <submittedName>
        <fullName evidence="1">N-formylglutamate amidohydrolase</fullName>
    </submittedName>
</protein>
<dbReference type="SUPFAM" id="SSF53187">
    <property type="entry name" value="Zn-dependent exopeptidases"/>
    <property type="match status" value="1"/>
</dbReference>
<organism evidence="1 2">
    <name type="scientific">Tateyamaria armeniaca</name>
    <dbReference type="NCBI Taxonomy" id="2518930"/>
    <lineage>
        <taxon>Bacteria</taxon>
        <taxon>Pseudomonadati</taxon>
        <taxon>Pseudomonadota</taxon>
        <taxon>Alphaproteobacteria</taxon>
        <taxon>Rhodobacterales</taxon>
        <taxon>Roseobacteraceae</taxon>
        <taxon>Tateyamaria</taxon>
    </lineage>
</organism>
<evidence type="ECO:0000313" key="2">
    <source>
        <dbReference type="Proteomes" id="UP001627408"/>
    </source>
</evidence>
<name>A0ABW8UMZ0_9RHOB</name>